<dbReference type="Proteomes" id="UP001189429">
    <property type="component" value="Unassembled WGS sequence"/>
</dbReference>
<keyword evidence="1" id="KW-0812">Transmembrane</keyword>
<comment type="caution">
    <text evidence="2">The sequence shown here is derived from an EMBL/GenBank/DDBJ whole genome shotgun (WGS) entry which is preliminary data.</text>
</comment>
<evidence type="ECO:0008006" key="4">
    <source>
        <dbReference type="Google" id="ProtNLM"/>
    </source>
</evidence>
<protein>
    <recommendedName>
        <fullName evidence="4">Potassium channel domain-containing protein</fullName>
    </recommendedName>
</protein>
<keyword evidence="1" id="KW-1133">Transmembrane helix</keyword>
<feature type="transmembrane region" description="Helical" evidence="1">
    <location>
        <begin position="281"/>
        <end position="300"/>
    </location>
</feature>
<feature type="transmembrane region" description="Helical" evidence="1">
    <location>
        <begin position="152"/>
        <end position="172"/>
    </location>
</feature>
<feature type="transmembrane region" description="Helical" evidence="1">
    <location>
        <begin position="27"/>
        <end position="48"/>
    </location>
</feature>
<evidence type="ECO:0000313" key="2">
    <source>
        <dbReference type="EMBL" id="CAK0823654.1"/>
    </source>
</evidence>
<gene>
    <name evidence="2" type="ORF">PCOR1329_LOCUS24297</name>
</gene>
<feature type="transmembrane region" description="Helical" evidence="1">
    <location>
        <begin position="221"/>
        <end position="243"/>
    </location>
</feature>
<evidence type="ECO:0000256" key="1">
    <source>
        <dbReference type="SAM" id="Phobius"/>
    </source>
</evidence>
<proteinExistence type="predicted"/>
<reference evidence="2" key="1">
    <citation type="submission" date="2023-10" db="EMBL/GenBank/DDBJ databases">
        <authorList>
            <person name="Chen Y."/>
            <person name="Shah S."/>
            <person name="Dougan E. K."/>
            <person name="Thang M."/>
            <person name="Chan C."/>
        </authorList>
    </citation>
    <scope>NUCLEOTIDE SEQUENCE [LARGE SCALE GENOMIC DNA]</scope>
</reference>
<organism evidence="2 3">
    <name type="scientific">Prorocentrum cordatum</name>
    <dbReference type="NCBI Taxonomy" id="2364126"/>
    <lineage>
        <taxon>Eukaryota</taxon>
        <taxon>Sar</taxon>
        <taxon>Alveolata</taxon>
        <taxon>Dinophyceae</taxon>
        <taxon>Prorocentrales</taxon>
        <taxon>Prorocentraceae</taxon>
        <taxon>Prorocentrum</taxon>
    </lineage>
</organism>
<dbReference type="EMBL" id="CAUYUJ010008340">
    <property type="protein sequence ID" value="CAK0823654.1"/>
    <property type="molecule type" value="Genomic_DNA"/>
</dbReference>
<feature type="transmembrane region" description="Helical" evidence="1">
    <location>
        <begin position="123"/>
        <end position="140"/>
    </location>
</feature>
<evidence type="ECO:0000313" key="3">
    <source>
        <dbReference type="Proteomes" id="UP001189429"/>
    </source>
</evidence>
<keyword evidence="3" id="KW-1185">Reference proteome</keyword>
<sequence>MVVYMFGGLLIPDTCTLPAGGSDETRFWVGVCINIVLGFFLKLTACAIQQKLIGSRLGKHIRIRQICGVHTSQMRTVESVLRKPGLSVGKVAILCGGPDWPVSVLCGILDLPLLQCELGTTPIIFYIIPCGLCGSMYLRAGDGAEWEAAASAMVFTTTLMTGLLWVVMAWAVQREWEQKGEELGKPLRQHADLWFLDHRAEMLRRKCAVAWGELPRILRNCFAFGAFVQIVVNHCFFWAYSYLFGDFTVSEDWGNIHWVANAIDGCGCYTPGGTAERGHCVFALAGISLTLAYCAAWLPYEALRWHWKGRNAKEAIDQEFDEAYQRLWSEAFFRAGAAAGAEAGAAAAGLARAAGLRARAARQLRGAARAGALRPAVRAALEGHCCQMHWQRLVPCWPALAAPT</sequence>
<keyword evidence="1" id="KW-0472">Membrane</keyword>
<accession>A0ABN9S2H1</accession>
<name>A0ABN9S2H1_9DINO</name>